<dbReference type="AlphaFoldDB" id="A0A485J7N2"/>
<evidence type="ECO:0000259" key="15">
    <source>
        <dbReference type="PROSITE" id="PS50893"/>
    </source>
</evidence>
<dbReference type="PROSITE" id="PS00211">
    <property type="entry name" value="ABC_TRANSPORTER_1"/>
    <property type="match status" value="1"/>
</dbReference>
<feature type="transmembrane region" description="Helical" evidence="14">
    <location>
        <begin position="114"/>
        <end position="132"/>
    </location>
</feature>
<evidence type="ECO:0000256" key="8">
    <source>
        <dbReference type="ARBA" id="ARBA00022970"/>
    </source>
</evidence>
<dbReference type="CDD" id="cd03219">
    <property type="entry name" value="ABC_Mj1267_LivG_branched"/>
    <property type="match status" value="1"/>
</dbReference>
<evidence type="ECO:0000256" key="3">
    <source>
        <dbReference type="ARBA" id="ARBA00022448"/>
    </source>
</evidence>
<dbReference type="SUPFAM" id="SSF52540">
    <property type="entry name" value="P-loop containing nucleoside triphosphate hydrolases"/>
    <property type="match status" value="1"/>
</dbReference>
<gene>
    <name evidence="16" type="primary">livM</name>
    <name evidence="16" type="ORF">NCTC10974_00370</name>
</gene>
<dbReference type="Proteomes" id="UP000358010">
    <property type="component" value="Unassembled WGS sequence"/>
</dbReference>
<dbReference type="GO" id="GO:1903785">
    <property type="term" value="P:L-valine transmembrane transport"/>
    <property type="evidence" value="ECO:0007669"/>
    <property type="project" value="UniProtKB-ARBA"/>
</dbReference>
<dbReference type="NCBIfam" id="NF008450">
    <property type="entry name" value="PRK11301.1"/>
    <property type="match status" value="1"/>
</dbReference>
<dbReference type="PROSITE" id="PS50893">
    <property type="entry name" value="ABC_TRANSPORTER_2"/>
    <property type="match status" value="1"/>
</dbReference>
<comment type="subcellular location">
    <subcellularLocation>
        <location evidence="1">Cell inner membrane</location>
        <topology evidence="1">Multi-pass membrane protein</topology>
    </subcellularLocation>
</comment>
<dbReference type="Pfam" id="PF11862">
    <property type="entry name" value="DUF3382"/>
    <property type="match status" value="1"/>
</dbReference>
<keyword evidence="10 14" id="KW-0472">Membrane</keyword>
<evidence type="ECO:0000256" key="11">
    <source>
        <dbReference type="ARBA" id="ARBA00041124"/>
    </source>
</evidence>
<feature type="transmembrane region" description="Helical" evidence="14">
    <location>
        <begin position="313"/>
        <end position="336"/>
    </location>
</feature>
<evidence type="ECO:0000256" key="7">
    <source>
        <dbReference type="ARBA" id="ARBA00022840"/>
    </source>
</evidence>
<keyword evidence="9 14" id="KW-1133">Transmembrane helix</keyword>
<feature type="transmembrane region" description="Helical" evidence="14">
    <location>
        <begin position="191"/>
        <end position="209"/>
    </location>
</feature>
<dbReference type="GO" id="GO:0005524">
    <property type="term" value="F:ATP binding"/>
    <property type="evidence" value="ECO:0007669"/>
    <property type="project" value="UniProtKB-KW"/>
</dbReference>
<dbReference type="InterPro" id="IPR021807">
    <property type="entry name" value="LivHM_N"/>
</dbReference>
<dbReference type="InterPro" id="IPR017871">
    <property type="entry name" value="ABC_transporter-like_CS"/>
</dbReference>
<dbReference type="CDD" id="cd06581">
    <property type="entry name" value="TM_PBP1_LivM_like"/>
    <property type="match status" value="1"/>
</dbReference>
<feature type="transmembrane region" description="Helical" evidence="14">
    <location>
        <begin position="44"/>
        <end position="61"/>
    </location>
</feature>
<dbReference type="Pfam" id="PF12399">
    <property type="entry name" value="BCA_ABC_TP_C"/>
    <property type="match status" value="1"/>
</dbReference>
<evidence type="ECO:0000256" key="4">
    <source>
        <dbReference type="ARBA" id="ARBA00022475"/>
    </source>
</evidence>
<dbReference type="FunFam" id="3.40.50.300:FF:000317">
    <property type="entry name" value="Amino acid ABC transporter ATP-binding protein"/>
    <property type="match status" value="1"/>
</dbReference>
<dbReference type="InterPro" id="IPR043428">
    <property type="entry name" value="LivM-like"/>
</dbReference>
<keyword evidence="8" id="KW-0029">Amino-acid transport</keyword>
<comment type="function">
    <text evidence="13">Component of the leucine-specific transport system.</text>
</comment>
<evidence type="ECO:0000256" key="2">
    <source>
        <dbReference type="ARBA" id="ARBA00005417"/>
    </source>
</evidence>
<evidence type="ECO:0000256" key="5">
    <source>
        <dbReference type="ARBA" id="ARBA00022692"/>
    </source>
</evidence>
<dbReference type="EMBL" id="CAADJZ010000001">
    <property type="protein sequence ID" value="VFT66949.1"/>
    <property type="molecule type" value="Genomic_DNA"/>
</dbReference>
<keyword evidence="7" id="KW-0067">ATP-binding</keyword>
<name>A0A485J7N2_ECOLX</name>
<dbReference type="InterPro" id="IPR003593">
    <property type="entry name" value="AAA+_ATPase"/>
</dbReference>
<evidence type="ECO:0000256" key="6">
    <source>
        <dbReference type="ARBA" id="ARBA00022741"/>
    </source>
</evidence>
<feature type="domain" description="ABC transporter" evidence="15">
    <location>
        <begin position="431"/>
        <end position="679"/>
    </location>
</feature>
<dbReference type="Gene3D" id="3.40.50.300">
    <property type="entry name" value="P-loop containing nucleotide triphosphate hydrolases"/>
    <property type="match status" value="1"/>
</dbReference>
<accession>A0A485J7N2</accession>
<dbReference type="InterPro" id="IPR027417">
    <property type="entry name" value="P-loop_NTPase"/>
</dbReference>
<evidence type="ECO:0000256" key="13">
    <source>
        <dbReference type="ARBA" id="ARBA00053041"/>
    </source>
</evidence>
<dbReference type="InterPro" id="IPR003439">
    <property type="entry name" value="ABC_transporter-like_ATP-bd"/>
</dbReference>
<evidence type="ECO:0000313" key="16">
    <source>
        <dbReference type="EMBL" id="VFT66949.1"/>
    </source>
</evidence>
<evidence type="ECO:0000256" key="14">
    <source>
        <dbReference type="SAM" id="Phobius"/>
    </source>
</evidence>
<protein>
    <recommendedName>
        <fullName evidence="11">High-affinity branched-chain amino acid transport ATP-binding protein LivG</fullName>
    </recommendedName>
    <alternativeName>
        <fullName evidence="12">LIV-I protein G</fullName>
    </alternativeName>
</protein>
<keyword evidence="6" id="KW-0547">Nucleotide-binding</keyword>
<dbReference type="Pfam" id="PF00005">
    <property type="entry name" value="ABC_tran"/>
    <property type="match status" value="1"/>
</dbReference>
<dbReference type="NCBIfam" id="NF008449">
    <property type="entry name" value="PRK11300.1"/>
    <property type="match status" value="1"/>
</dbReference>
<feature type="transmembrane region" description="Helical" evidence="14">
    <location>
        <begin position="91"/>
        <end position="108"/>
    </location>
</feature>
<dbReference type="GO" id="GO:0016887">
    <property type="term" value="F:ATP hydrolysis activity"/>
    <property type="evidence" value="ECO:0007669"/>
    <property type="project" value="InterPro"/>
</dbReference>
<feature type="transmembrane region" description="Helical" evidence="14">
    <location>
        <begin position="385"/>
        <end position="402"/>
    </location>
</feature>
<dbReference type="Pfam" id="PF02653">
    <property type="entry name" value="BPD_transp_2"/>
    <property type="match status" value="1"/>
</dbReference>
<dbReference type="PANTHER" id="PTHR30482">
    <property type="entry name" value="HIGH-AFFINITY BRANCHED-CHAIN AMINO ACID TRANSPORT SYSTEM PERMEASE"/>
    <property type="match status" value="1"/>
</dbReference>
<feature type="transmembrane region" description="Helical" evidence="14">
    <location>
        <begin position="162"/>
        <end position="184"/>
    </location>
</feature>
<evidence type="ECO:0000256" key="12">
    <source>
        <dbReference type="ARBA" id="ARBA00042258"/>
    </source>
</evidence>
<keyword evidence="4" id="KW-1003">Cell membrane</keyword>
<feature type="transmembrane region" description="Helical" evidence="14">
    <location>
        <begin position="262"/>
        <end position="283"/>
    </location>
</feature>
<dbReference type="PANTHER" id="PTHR30482:SF20">
    <property type="entry name" value="HIGH-AFFINITY BRANCHED-CHAIN AMINO ACID TRANSPORT SYSTEM PERMEASE PROTEIN LIVM"/>
    <property type="match status" value="1"/>
</dbReference>
<evidence type="ECO:0000256" key="1">
    <source>
        <dbReference type="ARBA" id="ARBA00004429"/>
    </source>
</evidence>
<reference evidence="16 17" key="1">
    <citation type="submission" date="2019-03" db="EMBL/GenBank/DDBJ databases">
        <authorList>
            <consortium name="Pathogen Informatics"/>
        </authorList>
    </citation>
    <scope>NUCLEOTIDE SEQUENCE [LARGE SCALE GENOMIC DNA]</scope>
    <source>
        <strain evidence="16 17">NCTC10974</strain>
    </source>
</reference>
<comment type="similarity">
    <text evidence="2">Belongs to the ABC transporter superfamily.</text>
</comment>
<feature type="transmembrane region" description="Helical" evidence="14">
    <location>
        <begin position="348"/>
        <end position="373"/>
    </location>
</feature>
<dbReference type="GO" id="GO:0005886">
    <property type="term" value="C:plasma membrane"/>
    <property type="evidence" value="ECO:0007669"/>
    <property type="project" value="UniProtKB-SubCell"/>
</dbReference>
<proteinExistence type="inferred from homology"/>
<dbReference type="InterPro" id="IPR032823">
    <property type="entry name" value="BCA_ABC_TP_C"/>
</dbReference>
<keyword evidence="16" id="KW-0378">Hydrolase</keyword>
<evidence type="ECO:0000256" key="9">
    <source>
        <dbReference type="ARBA" id="ARBA00022989"/>
    </source>
</evidence>
<sequence length="680" mass="74965">MKPMHIAMALLSAAMFFVLAGVFMGVQLELDGTKLVVDSASDVRWQWVFIGTAVVFFFQLLRPAFQKGLKSISGPKFILPAIDGSTVKQKLFLVALLVLAVAWPFMVSRGTVDIATLTMIYIILGLGLNVVVGLSGLLVLGYGGFYAIGAYTFALLNHYYGLGFWTCLPIAGLMAAAAGFLLGFPVLRLRGDYLAIVTLGFGEIVRILLLNNTEITGGPNGISQIPKPTLFGLEFSRTAREGGWDTFSNFFGLKYDPSDRVIFLYLVALLLVVLSLFVINRLLRMPLGRAWEALREDEIACRSLGLSPRRIKLTAFTISAAFAGFAGTLFAARQGFVSPESFTFAESAFVLAIVVLGGMGSQFAVILAAVLLVVSRELMRDFNEYSMLMLGGLMVLMMIWRPQGLLPMTRPQLKLKKRRSERRAGMSQPLLSVNGLMMRFGGLLAVNNVNLELYPQEIVSLIGPNGAGKTTVFNCLTGFYKPTGGTILLRDQHLEGLPGQQITRMGVVRTFQHVRLFREMTVIENLLVAQHQQLKTGLFSGLLKTPSFRRAQSEALDRAATWLERIGLLEHANRQASNLAYGDQRRLEIARCMVTQPEILMLDEPAAGLNPKETKELDELIAELRNHHNTTILLIEHDMKLVMGISDRIYVVNQGTPLANGTPEQIRNNPDVIRAYLGEA</sequence>
<evidence type="ECO:0000313" key="17">
    <source>
        <dbReference type="Proteomes" id="UP000358010"/>
    </source>
</evidence>
<dbReference type="InterPro" id="IPR001851">
    <property type="entry name" value="ABC_transp_permease"/>
</dbReference>
<evidence type="ECO:0000256" key="10">
    <source>
        <dbReference type="ARBA" id="ARBA00023136"/>
    </source>
</evidence>
<keyword evidence="3" id="KW-0813">Transport</keyword>
<dbReference type="GO" id="GO:1903714">
    <property type="term" value="P:isoleucine transmembrane transport"/>
    <property type="evidence" value="ECO:0007669"/>
    <property type="project" value="UniProtKB-ARBA"/>
</dbReference>
<organism evidence="16 17">
    <name type="scientific">Escherichia coli</name>
    <dbReference type="NCBI Taxonomy" id="562"/>
    <lineage>
        <taxon>Bacteria</taxon>
        <taxon>Pseudomonadati</taxon>
        <taxon>Pseudomonadota</taxon>
        <taxon>Gammaproteobacteria</taxon>
        <taxon>Enterobacterales</taxon>
        <taxon>Enterobacteriaceae</taxon>
        <taxon>Escherichia</taxon>
    </lineage>
</organism>
<keyword evidence="5 14" id="KW-0812">Transmembrane</keyword>
<dbReference type="GO" id="GO:0015658">
    <property type="term" value="F:branched-chain amino acid transmembrane transporter activity"/>
    <property type="evidence" value="ECO:0007669"/>
    <property type="project" value="InterPro"/>
</dbReference>
<dbReference type="SMART" id="SM00382">
    <property type="entry name" value="AAA"/>
    <property type="match status" value="1"/>
</dbReference>